<dbReference type="EMBL" id="CAJNOW010002388">
    <property type="protein sequence ID" value="CAF1349652.1"/>
    <property type="molecule type" value="Genomic_DNA"/>
</dbReference>
<sequence>MNTYPWFRMKGSISTESTGQQSLSFCNVDRLIVDYQRPINNDLRNRFINIQKLIVQDCEQSFYMLIQDIVPYIDMANINTFVIGERVSEFDEDIFIQFIFSMSHLHSITMPIDLLRLLFVKCWLNINRLKILPQRRKWSARFTDKGFTLEEVDMLISSFNNMEQISFHSDTMPHLCEFLTNVPKRLSTLVIEHFIDNLPIGIRATETNKLLNKFKDSHRIYYKFDENQTAIVWL</sequence>
<dbReference type="Proteomes" id="UP000663834">
    <property type="component" value="Unassembled WGS sequence"/>
</dbReference>
<name>A0A816MFM4_9BILA</name>
<reference evidence="2" key="1">
    <citation type="submission" date="2021-02" db="EMBL/GenBank/DDBJ databases">
        <authorList>
            <person name="Nowell W R."/>
        </authorList>
    </citation>
    <scope>NUCLEOTIDE SEQUENCE</scope>
</reference>
<protein>
    <submittedName>
        <fullName evidence="2">Uncharacterized protein</fullName>
    </submittedName>
</protein>
<evidence type="ECO:0000313" key="2">
    <source>
        <dbReference type="EMBL" id="CAF1994937.1"/>
    </source>
</evidence>
<accession>A0A816MFM4</accession>
<dbReference type="OrthoDB" id="10055955at2759"/>
<evidence type="ECO:0000313" key="1">
    <source>
        <dbReference type="EMBL" id="CAF1349652.1"/>
    </source>
</evidence>
<gene>
    <name evidence="1" type="ORF">KQP761_LOCUS7169</name>
    <name evidence="2" type="ORF">MBJ925_LOCUS7967</name>
</gene>
<proteinExistence type="predicted"/>
<organism evidence="2 3">
    <name type="scientific">Rotaria magnacalcarata</name>
    <dbReference type="NCBI Taxonomy" id="392030"/>
    <lineage>
        <taxon>Eukaryota</taxon>
        <taxon>Metazoa</taxon>
        <taxon>Spiralia</taxon>
        <taxon>Gnathifera</taxon>
        <taxon>Rotifera</taxon>
        <taxon>Eurotatoria</taxon>
        <taxon>Bdelloidea</taxon>
        <taxon>Philodinida</taxon>
        <taxon>Philodinidae</taxon>
        <taxon>Rotaria</taxon>
    </lineage>
</organism>
<dbReference type="Proteomes" id="UP000663824">
    <property type="component" value="Unassembled WGS sequence"/>
</dbReference>
<dbReference type="AlphaFoldDB" id="A0A816MFM4"/>
<dbReference type="EMBL" id="CAJNRE010002849">
    <property type="protein sequence ID" value="CAF1994937.1"/>
    <property type="molecule type" value="Genomic_DNA"/>
</dbReference>
<comment type="caution">
    <text evidence="2">The sequence shown here is derived from an EMBL/GenBank/DDBJ whole genome shotgun (WGS) entry which is preliminary data.</text>
</comment>
<evidence type="ECO:0000313" key="3">
    <source>
        <dbReference type="Proteomes" id="UP000663824"/>
    </source>
</evidence>